<sequence>MPGVIIAILWILCTVVVLAISWSFLKAVCDGPPGNRTATSTVTTTTAAVASIAAAAPNASGIMTAGSAAAAAATGDVLSVLPVFVYSTAQKKKLSCCVCLMDFKEGEKGRFLPRCFHCFHVDCIDMWLTSHSDCPVCRASIDPEAPELAV</sequence>
<dbReference type="EMBL" id="JAQQAF010000008">
    <property type="protein sequence ID" value="KAJ8467564.1"/>
    <property type="molecule type" value="Genomic_DNA"/>
</dbReference>
<keyword evidence="5" id="KW-1185">Reference proteome</keyword>
<evidence type="ECO:0000256" key="1">
    <source>
        <dbReference type="PROSITE-ProRule" id="PRU00175"/>
    </source>
</evidence>
<dbReference type="SUPFAM" id="SSF57850">
    <property type="entry name" value="RING/U-box"/>
    <property type="match status" value="1"/>
</dbReference>
<gene>
    <name evidence="4" type="ORF">OPV22_030116</name>
</gene>
<keyword evidence="1" id="KW-0479">Metal-binding</keyword>
<keyword evidence="1" id="KW-0862">Zinc</keyword>
<evidence type="ECO:0000259" key="3">
    <source>
        <dbReference type="PROSITE" id="PS50089"/>
    </source>
</evidence>
<comment type="caution">
    <text evidence="4">The sequence shown here is derived from an EMBL/GenBank/DDBJ whole genome shotgun (WGS) entry which is preliminary data.</text>
</comment>
<accession>A0AAV8Q7W7</accession>
<dbReference type="GO" id="GO:0008270">
    <property type="term" value="F:zinc ion binding"/>
    <property type="evidence" value="ECO:0007669"/>
    <property type="project" value="UniProtKB-KW"/>
</dbReference>
<dbReference type="InterPro" id="IPR001841">
    <property type="entry name" value="Znf_RING"/>
</dbReference>
<dbReference type="PANTHER" id="PTHR45676">
    <property type="entry name" value="RING-H2 FINGER PROTEIN ATL51-RELATED"/>
    <property type="match status" value="1"/>
</dbReference>
<dbReference type="Proteomes" id="UP001222027">
    <property type="component" value="Unassembled WGS sequence"/>
</dbReference>
<dbReference type="CDD" id="cd16461">
    <property type="entry name" value="RING-H2_EL5-like"/>
    <property type="match status" value="1"/>
</dbReference>
<keyword evidence="2" id="KW-0732">Signal</keyword>
<keyword evidence="1" id="KW-0863">Zinc-finger</keyword>
<organism evidence="4 5">
    <name type="scientific">Ensete ventricosum</name>
    <name type="common">Abyssinian banana</name>
    <name type="synonym">Musa ensete</name>
    <dbReference type="NCBI Taxonomy" id="4639"/>
    <lineage>
        <taxon>Eukaryota</taxon>
        <taxon>Viridiplantae</taxon>
        <taxon>Streptophyta</taxon>
        <taxon>Embryophyta</taxon>
        <taxon>Tracheophyta</taxon>
        <taxon>Spermatophyta</taxon>
        <taxon>Magnoliopsida</taxon>
        <taxon>Liliopsida</taxon>
        <taxon>Zingiberales</taxon>
        <taxon>Musaceae</taxon>
        <taxon>Ensete</taxon>
    </lineage>
</organism>
<evidence type="ECO:0000256" key="2">
    <source>
        <dbReference type="SAM" id="SignalP"/>
    </source>
</evidence>
<proteinExistence type="predicted"/>
<feature type="chain" id="PRO_5043720470" description="RING-type domain-containing protein" evidence="2">
    <location>
        <begin position="20"/>
        <end position="150"/>
    </location>
</feature>
<reference evidence="4 5" key="1">
    <citation type="submission" date="2022-12" db="EMBL/GenBank/DDBJ databases">
        <title>Chromosome-scale assembly of the Ensete ventricosum genome.</title>
        <authorList>
            <person name="Dussert Y."/>
            <person name="Stocks J."/>
            <person name="Wendawek A."/>
            <person name="Woldeyes F."/>
            <person name="Nichols R.A."/>
            <person name="Borrell J.S."/>
        </authorList>
    </citation>
    <scope>NUCLEOTIDE SEQUENCE [LARGE SCALE GENOMIC DNA]</scope>
    <source>
        <strain evidence="5">cv. Maze</strain>
        <tissue evidence="4">Seeds</tissue>
    </source>
</reference>
<dbReference type="SMART" id="SM00184">
    <property type="entry name" value="RING"/>
    <property type="match status" value="1"/>
</dbReference>
<feature type="domain" description="RING-type" evidence="3">
    <location>
        <begin position="96"/>
        <end position="138"/>
    </location>
</feature>
<dbReference type="Pfam" id="PF13639">
    <property type="entry name" value="zf-RING_2"/>
    <property type="match status" value="1"/>
</dbReference>
<name>A0AAV8Q7W7_ENSVE</name>
<dbReference type="Gene3D" id="3.30.40.10">
    <property type="entry name" value="Zinc/RING finger domain, C3HC4 (zinc finger)"/>
    <property type="match status" value="1"/>
</dbReference>
<dbReference type="PANTHER" id="PTHR45676:SF89">
    <property type="entry name" value="RING-TYPE E3 UBIQUITIN TRANSFERASE"/>
    <property type="match status" value="1"/>
</dbReference>
<dbReference type="AlphaFoldDB" id="A0AAV8Q7W7"/>
<dbReference type="GO" id="GO:0016567">
    <property type="term" value="P:protein ubiquitination"/>
    <property type="evidence" value="ECO:0007669"/>
    <property type="project" value="TreeGrafter"/>
</dbReference>
<feature type="signal peptide" evidence="2">
    <location>
        <begin position="1"/>
        <end position="19"/>
    </location>
</feature>
<dbReference type="PROSITE" id="PS50089">
    <property type="entry name" value="ZF_RING_2"/>
    <property type="match status" value="1"/>
</dbReference>
<evidence type="ECO:0000313" key="5">
    <source>
        <dbReference type="Proteomes" id="UP001222027"/>
    </source>
</evidence>
<dbReference type="InterPro" id="IPR013083">
    <property type="entry name" value="Znf_RING/FYVE/PHD"/>
</dbReference>
<protein>
    <recommendedName>
        <fullName evidence="3">RING-type domain-containing protein</fullName>
    </recommendedName>
</protein>
<evidence type="ECO:0000313" key="4">
    <source>
        <dbReference type="EMBL" id="KAJ8467564.1"/>
    </source>
</evidence>